<accession>A0A4R6VLF3</accession>
<comment type="caution">
    <text evidence="2">The sequence shown here is derived from an EMBL/GenBank/DDBJ whole genome shotgun (WGS) entry which is preliminary data.</text>
</comment>
<proteinExistence type="predicted"/>
<reference evidence="2 3" key="1">
    <citation type="submission" date="2019-03" db="EMBL/GenBank/DDBJ databases">
        <title>Genomic Encyclopedia of Type Strains, Phase IV (KMG-IV): sequencing the most valuable type-strain genomes for metagenomic binning, comparative biology and taxonomic classification.</title>
        <authorList>
            <person name="Goeker M."/>
        </authorList>
    </citation>
    <scope>NUCLEOTIDE SEQUENCE [LARGE SCALE GENOMIC DNA]</scope>
    <source>
        <strain evidence="2 3">DSM 45775</strain>
    </source>
</reference>
<dbReference type="AlphaFoldDB" id="A0A4R6VLF3"/>
<feature type="region of interest" description="Disordered" evidence="1">
    <location>
        <begin position="80"/>
        <end position="99"/>
    </location>
</feature>
<evidence type="ECO:0000256" key="1">
    <source>
        <dbReference type="SAM" id="MobiDB-lite"/>
    </source>
</evidence>
<dbReference type="RefSeq" id="WP_133825765.1">
    <property type="nucleotide sequence ID" value="NZ_BAABHR010000007.1"/>
</dbReference>
<evidence type="ECO:0000313" key="3">
    <source>
        <dbReference type="Proteomes" id="UP000295705"/>
    </source>
</evidence>
<protein>
    <submittedName>
        <fullName evidence="2">Uncharacterized protein</fullName>
    </submittedName>
</protein>
<dbReference type="Proteomes" id="UP000295705">
    <property type="component" value="Unassembled WGS sequence"/>
</dbReference>
<sequence length="99" mass="10553">MTATPDPTPEPLAALPLLTEAGVSVYWVPLDGRTAWVADAHTRQVWISRAVPREALLRSLIEALEVIDASGPDLRLVSSTDSVEPAAEGRTPALRVVGD</sequence>
<gene>
    <name evidence="2" type="ORF">EV188_102387</name>
</gene>
<dbReference type="OrthoDB" id="9937537at2"/>
<evidence type="ECO:0000313" key="2">
    <source>
        <dbReference type="EMBL" id="TDQ62732.1"/>
    </source>
</evidence>
<dbReference type="EMBL" id="SNYO01000002">
    <property type="protein sequence ID" value="TDQ62732.1"/>
    <property type="molecule type" value="Genomic_DNA"/>
</dbReference>
<organism evidence="2 3">
    <name type="scientific">Actinomycetospora succinea</name>
    <dbReference type="NCBI Taxonomy" id="663603"/>
    <lineage>
        <taxon>Bacteria</taxon>
        <taxon>Bacillati</taxon>
        <taxon>Actinomycetota</taxon>
        <taxon>Actinomycetes</taxon>
        <taxon>Pseudonocardiales</taxon>
        <taxon>Pseudonocardiaceae</taxon>
        <taxon>Actinomycetospora</taxon>
    </lineage>
</organism>
<name>A0A4R6VLF3_9PSEU</name>
<keyword evidence="3" id="KW-1185">Reference proteome</keyword>